<evidence type="ECO:0000259" key="7">
    <source>
        <dbReference type="Pfam" id="PF00460"/>
    </source>
</evidence>
<dbReference type="GO" id="GO:0005198">
    <property type="term" value="F:structural molecule activity"/>
    <property type="evidence" value="ECO:0007669"/>
    <property type="project" value="InterPro"/>
</dbReference>
<dbReference type="Pfam" id="PF00460">
    <property type="entry name" value="Flg_bb_rod"/>
    <property type="match status" value="1"/>
</dbReference>
<dbReference type="GO" id="GO:0009424">
    <property type="term" value="C:bacterial-type flagellum hook"/>
    <property type="evidence" value="ECO:0007669"/>
    <property type="project" value="InterPro"/>
</dbReference>
<evidence type="ECO:0000256" key="3">
    <source>
        <dbReference type="ARBA" id="ARBA00009677"/>
    </source>
</evidence>
<dbReference type="NCBIfam" id="TIGR02492">
    <property type="entry name" value="flgK_ends"/>
    <property type="match status" value="1"/>
</dbReference>
<dbReference type="SUPFAM" id="SSF64518">
    <property type="entry name" value="Phase 1 flagellin"/>
    <property type="match status" value="1"/>
</dbReference>
<dbReference type="InterPro" id="IPR010930">
    <property type="entry name" value="Flg_bb/hook_C_dom"/>
</dbReference>
<evidence type="ECO:0000313" key="10">
    <source>
        <dbReference type="EMBL" id="MBE9397825.1"/>
    </source>
</evidence>
<keyword evidence="10" id="KW-0966">Cell projection</keyword>
<evidence type="ECO:0000259" key="9">
    <source>
        <dbReference type="Pfam" id="PF22638"/>
    </source>
</evidence>
<name>A0A8J7FA85_9GAMM</name>
<evidence type="ECO:0000313" key="11">
    <source>
        <dbReference type="Proteomes" id="UP000640333"/>
    </source>
</evidence>
<feature type="domain" description="Flagellar basal-body/hook protein C-terminal" evidence="8">
    <location>
        <begin position="627"/>
        <end position="664"/>
    </location>
</feature>
<dbReference type="GO" id="GO:0044780">
    <property type="term" value="P:bacterial-type flagellum assembly"/>
    <property type="evidence" value="ECO:0007669"/>
    <property type="project" value="InterPro"/>
</dbReference>
<dbReference type="InterPro" id="IPR001444">
    <property type="entry name" value="Flag_bb_rod_N"/>
</dbReference>
<dbReference type="Pfam" id="PF06429">
    <property type="entry name" value="Flg_bbr_C"/>
    <property type="match status" value="1"/>
</dbReference>
<protein>
    <recommendedName>
        <fullName evidence="4">Flagellar hook-associated protein 1</fullName>
    </recommendedName>
</protein>
<sequence>MSNLLHIGSQSLASNSYALNIVGQNIANVNTPGYSQQSVNFSSQAAFGGSSTSVERITSEYLTQQVWSDQAVYSQADSYASKMAGLDNLLAADGSNLSKAMDRYFSALQNVVDDPTSAPNRELMVAELESLANSFNDMDRQLQDQQAMIDSQLSSSAEQVNQLAEGIASLNSAIQQADALGKPDFELQDQRDQMIGELAQQMDLNVVEQGSSGYSLYLDNGQPLVVGSHAATISTTMSDSNPTQTALQINFNGQQSDLNGGSIGGKVGGLLEYRESLNTAQNEVDLMALTFADSMNQQQLAGMDLNSEMGSALFSDINSHALMSGRINASLDNNGSLNRSWVEITDANALTGAEYTLDITGSEAFSLTDASSGQQIKSSALSQVASVADLTDGSYYADWDSGELVVAVEGMQIHLEASSRFMLSDSFNIDPAHDAAAAMELILTDGSKLALASPVRISPAADNSGTLSVTVTVTDPLATTFTSPPHALSPPVDVVFSNSEPPTYNIYDVSDPSNPVPLELNGSPLTDQVYSSGEAIQLNGFSIRLTGQASPGDRFSFSYNDGGVSDNRNVLALSAMQSESQMHGVSWQSAYASMIERVGTDTQSAQLHSQASLSVLKSSEEAKASLSGVNLDEEAAKLVQYQQAYQASAQLISTSQTLFQTLLDAV</sequence>
<dbReference type="RefSeq" id="WP_193953381.1">
    <property type="nucleotide sequence ID" value="NZ_JADEYS010000010.1"/>
</dbReference>
<keyword evidence="11" id="KW-1185">Reference proteome</keyword>
<evidence type="ECO:0000256" key="4">
    <source>
        <dbReference type="ARBA" id="ARBA00016244"/>
    </source>
</evidence>
<dbReference type="GO" id="GO:0005576">
    <property type="term" value="C:extracellular region"/>
    <property type="evidence" value="ECO:0007669"/>
    <property type="project" value="UniProtKB-SubCell"/>
</dbReference>
<evidence type="ECO:0000256" key="2">
    <source>
        <dbReference type="ARBA" id="ARBA00004613"/>
    </source>
</evidence>
<dbReference type="InterPro" id="IPR053927">
    <property type="entry name" value="FlgK_helical"/>
</dbReference>
<feature type="domain" description="Flagellar hook-associated protein FlgK helical" evidence="9">
    <location>
        <begin position="84"/>
        <end position="314"/>
    </location>
</feature>
<accession>A0A8J7FA85</accession>
<dbReference type="AlphaFoldDB" id="A0A8J7FA85"/>
<dbReference type="Pfam" id="PF22638">
    <property type="entry name" value="FlgK_D1"/>
    <property type="match status" value="1"/>
</dbReference>
<reference evidence="10" key="1">
    <citation type="submission" date="2020-10" db="EMBL/GenBank/DDBJ databases">
        <title>Bacterium isolated from coastal waters sediment.</title>
        <authorList>
            <person name="Chen R.-J."/>
            <person name="Lu D.-C."/>
            <person name="Zhu K.-L."/>
            <person name="Du Z.-J."/>
        </authorList>
    </citation>
    <scope>NUCLEOTIDE SEQUENCE</scope>
    <source>
        <strain evidence="10">N1Y112</strain>
    </source>
</reference>
<dbReference type="PRINTS" id="PR01005">
    <property type="entry name" value="FLGHOOKAP1"/>
</dbReference>
<dbReference type="Proteomes" id="UP000640333">
    <property type="component" value="Unassembled WGS sequence"/>
</dbReference>
<keyword evidence="6" id="KW-0975">Bacterial flagellum</keyword>
<dbReference type="InterPro" id="IPR002371">
    <property type="entry name" value="FlgK"/>
</dbReference>
<evidence type="ECO:0000256" key="6">
    <source>
        <dbReference type="ARBA" id="ARBA00023143"/>
    </source>
</evidence>
<dbReference type="PANTHER" id="PTHR30033">
    <property type="entry name" value="FLAGELLAR HOOK-ASSOCIATED PROTEIN 1"/>
    <property type="match status" value="1"/>
</dbReference>
<dbReference type="PANTHER" id="PTHR30033:SF1">
    <property type="entry name" value="FLAGELLAR HOOK-ASSOCIATED PROTEIN 1"/>
    <property type="match status" value="1"/>
</dbReference>
<comment type="similarity">
    <text evidence="3">Belongs to the flagella basal body rod proteins family.</text>
</comment>
<feature type="domain" description="Flagellar basal body rod protein N-terminal" evidence="7">
    <location>
        <begin position="12"/>
        <end position="34"/>
    </location>
</feature>
<dbReference type="EMBL" id="JADEYS010000010">
    <property type="protein sequence ID" value="MBE9397825.1"/>
    <property type="molecule type" value="Genomic_DNA"/>
</dbReference>
<comment type="subcellular location">
    <subcellularLocation>
        <location evidence="1">Bacterial flagellum</location>
    </subcellularLocation>
    <subcellularLocation>
        <location evidence="2">Secreted</location>
    </subcellularLocation>
</comment>
<evidence type="ECO:0000256" key="1">
    <source>
        <dbReference type="ARBA" id="ARBA00004365"/>
    </source>
</evidence>
<organism evidence="10 11">
    <name type="scientific">Pontibacterium sinense</name>
    <dbReference type="NCBI Taxonomy" id="2781979"/>
    <lineage>
        <taxon>Bacteria</taxon>
        <taxon>Pseudomonadati</taxon>
        <taxon>Pseudomonadota</taxon>
        <taxon>Gammaproteobacteria</taxon>
        <taxon>Oceanospirillales</taxon>
        <taxon>Oceanospirillaceae</taxon>
        <taxon>Pontibacterium</taxon>
    </lineage>
</organism>
<keyword evidence="10" id="KW-0969">Cilium</keyword>
<evidence type="ECO:0000259" key="8">
    <source>
        <dbReference type="Pfam" id="PF06429"/>
    </source>
</evidence>
<comment type="caution">
    <text evidence="10">The sequence shown here is derived from an EMBL/GenBank/DDBJ whole genome shotgun (WGS) entry which is preliminary data.</text>
</comment>
<proteinExistence type="inferred from homology"/>
<keyword evidence="10" id="KW-0282">Flagellum</keyword>
<gene>
    <name evidence="10" type="primary">flgK</name>
    <name evidence="10" type="ORF">IOQ59_11205</name>
</gene>
<evidence type="ECO:0000256" key="5">
    <source>
        <dbReference type="ARBA" id="ARBA00022525"/>
    </source>
</evidence>
<keyword evidence="5" id="KW-0964">Secreted</keyword>